<feature type="compositionally biased region" description="Basic and acidic residues" evidence="5">
    <location>
        <begin position="408"/>
        <end position="417"/>
    </location>
</feature>
<dbReference type="Proteomes" id="UP000235392">
    <property type="component" value="Unassembled WGS sequence"/>
</dbReference>
<proteinExistence type="predicted"/>
<dbReference type="GO" id="GO:0061630">
    <property type="term" value="F:ubiquitin protein ligase activity"/>
    <property type="evidence" value="ECO:0007669"/>
    <property type="project" value="TreeGrafter"/>
</dbReference>
<dbReference type="SMART" id="SM00249">
    <property type="entry name" value="PHD"/>
    <property type="match status" value="2"/>
</dbReference>
<dbReference type="Gene3D" id="3.30.40.10">
    <property type="entry name" value="Zinc/RING finger domain, C3HC4 (zinc finger)"/>
    <property type="match status" value="2"/>
</dbReference>
<evidence type="ECO:0000259" key="8">
    <source>
        <dbReference type="PROSITE" id="PS50089"/>
    </source>
</evidence>
<keyword evidence="3" id="KW-0862">Zinc</keyword>
<keyword evidence="6" id="KW-0472">Membrane</keyword>
<dbReference type="GO" id="GO:0008270">
    <property type="term" value="F:zinc ion binding"/>
    <property type="evidence" value="ECO:0007669"/>
    <property type="project" value="UniProtKB-KW"/>
</dbReference>
<feature type="region of interest" description="Disordered" evidence="5">
    <location>
        <begin position="317"/>
        <end position="336"/>
    </location>
</feature>
<evidence type="ECO:0000256" key="1">
    <source>
        <dbReference type="ARBA" id="ARBA00022723"/>
    </source>
</evidence>
<name>A0A2N5UB07_9BASI</name>
<sequence length="589" mass="63539">MASVLLILALAGQCLAMKPEQELAPFRGAAQHTHLASPSNNAHSHAGASVINLPPGPRDVRLDAEGLARSLPSGNPESSHPNDLAITIETDSNPNEEGQTPISFTQSEKPESSLAAAIKQMQVEEDNHSAKPHFEQITSCPDNASISQSKEAESQVGTSQTRNECVICSEEVNALIGPDLLCGHLFHEKCLSGWINADAALVNRFRCPVCMRDLVKKEPTSDTNRSFWDCLARLNQPVPVAPSSAAELQVADTNSALGTGVVLAGQCLGITSEQELVQFSGAHLASPSAGAYPHSGTSVVNSLAEPCDVRLDAEGLARSLPPADNPETRHRPVSPAKHELAITIDAETTSNSNKVTELRELDESSHAAATNQIQAEQENHSGADNLHSNIKQSTSCPTDPSILSQPEKAGHHREPSQRGDECAICLDLMGASIGPDLQCKHSFHEICILEWINNGTGENRFSCPKCRQPLHKKEVTTTTASPSPPTDQDSSFWTRLEELKARAAFLRARVDSGVPAPEASSHIVTEAVEISNPFLNALSACLGFQLCQWNGRVRLTVGDFMIFVILFLALYDFFVKTPPIHRFLGHIHR</sequence>
<dbReference type="InterPro" id="IPR001965">
    <property type="entry name" value="Znf_PHD"/>
</dbReference>
<dbReference type="SUPFAM" id="SSF57850">
    <property type="entry name" value="RING/U-box"/>
    <property type="match status" value="2"/>
</dbReference>
<dbReference type="GO" id="GO:0016567">
    <property type="term" value="P:protein ubiquitination"/>
    <property type="evidence" value="ECO:0007669"/>
    <property type="project" value="TreeGrafter"/>
</dbReference>
<feature type="transmembrane region" description="Helical" evidence="6">
    <location>
        <begin position="555"/>
        <end position="574"/>
    </location>
</feature>
<dbReference type="PROSITE" id="PS50089">
    <property type="entry name" value="ZF_RING_2"/>
    <property type="match status" value="2"/>
</dbReference>
<evidence type="ECO:0000256" key="5">
    <source>
        <dbReference type="SAM" id="MobiDB-lite"/>
    </source>
</evidence>
<protein>
    <recommendedName>
        <fullName evidence="8">RING-type domain-containing protein</fullName>
    </recommendedName>
</protein>
<keyword evidence="6" id="KW-0812">Transmembrane</keyword>
<keyword evidence="6" id="KW-1133">Transmembrane helix</keyword>
<feature type="domain" description="RING-type" evidence="8">
    <location>
        <begin position="422"/>
        <end position="467"/>
    </location>
</feature>
<evidence type="ECO:0000256" key="6">
    <source>
        <dbReference type="SAM" id="Phobius"/>
    </source>
</evidence>
<evidence type="ECO:0000256" key="3">
    <source>
        <dbReference type="ARBA" id="ARBA00022833"/>
    </source>
</evidence>
<dbReference type="InterPro" id="IPR013083">
    <property type="entry name" value="Znf_RING/FYVE/PHD"/>
</dbReference>
<feature type="signal peptide" evidence="7">
    <location>
        <begin position="1"/>
        <end position="16"/>
    </location>
</feature>
<keyword evidence="1" id="KW-0479">Metal-binding</keyword>
<dbReference type="InterPro" id="IPR001841">
    <property type="entry name" value="Znf_RING"/>
</dbReference>
<feature type="domain" description="RING-type" evidence="8">
    <location>
        <begin position="165"/>
        <end position="210"/>
    </location>
</feature>
<feature type="region of interest" description="Disordered" evidence="5">
    <location>
        <begin position="361"/>
        <end position="417"/>
    </location>
</feature>
<dbReference type="CDD" id="cd16448">
    <property type="entry name" value="RING-H2"/>
    <property type="match status" value="1"/>
</dbReference>
<evidence type="ECO:0000256" key="2">
    <source>
        <dbReference type="ARBA" id="ARBA00022771"/>
    </source>
</evidence>
<dbReference type="SMART" id="SM00184">
    <property type="entry name" value="RING"/>
    <property type="match status" value="2"/>
</dbReference>
<dbReference type="Pfam" id="PF13639">
    <property type="entry name" value="zf-RING_2"/>
    <property type="match status" value="2"/>
</dbReference>
<feature type="compositionally biased region" description="Basic and acidic residues" evidence="5">
    <location>
        <begin position="125"/>
        <end position="134"/>
    </location>
</feature>
<feature type="compositionally biased region" description="Polar residues" evidence="5">
    <location>
        <begin position="367"/>
        <end position="404"/>
    </location>
</feature>
<feature type="compositionally biased region" description="Polar residues" evidence="5">
    <location>
        <begin position="34"/>
        <end position="43"/>
    </location>
</feature>
<keyword evidence="2 4" id="KW-0863">Zinc-finger</keyword>
<comment type="caution">
    <text evidence="9">The sequence shown here is derived from an EMBL/GenBank/DDBJ whole genome shotgun (WGS) entry which is preliminary data.</text>
</comment>
<organism evidence="9 10">
    <name type="scientific">Puccinia coronata f. sp. avenae</name>
    <dbReference type="NCBI Taxonomy" id="200324"/>
    <lineage>
        <taxon>Eukaryota</taxon>
        <taxon>Fungi</taxon>
        <taxon>Dikarya</taxon>
        <taxon>Basidiomycota</taxon>
        <taxon>Pucciniomycotina</taxon>
        <taxon>Pucciniomycetes</taxon>
        <taxon>Pucciniales</taxon>
        <taxon>Pucciniaceae</taxon>
        <taxon>Puccinia</taxon>
    </lineage>
</organism>
<feature type="compositionally biased region" description="Polar residues" evidence="5">
    <location>
        <begin position="136"/>
        <end position="155"/>
    </location>
</feature>
<feature type="compositionally biased region" description="Polar residues" evidence="5">
    <location>
        <begin position="72"/>
        <end position="81"/>
    </location>
</feature>
<evidence type="ECO:0000256" key="4">
    <source>
        <dbReference type="PROSITE-ProRule" id="PRU00175"/>
    </source>
</evidence>
<feature type="chain" id="PRO_5015008566" description="RING-type domain-containing protein" evidence="7">
    <location>
        <begin position="17"/>
        <end position="589"/>
    </location>
</feature>
<keyword evidence="7" id="KW-0732">Signal</keyword>
<feature type="region of interest" description="Disordered" evidence="5">
    <location>
        <begin position="30"/>
        <end position="155"/>
    </location>
</feature>
<dbReference type="PANTHER" id="PTHR45969">
    <property type="entry name" value="RING ZINC FINGER PROTEIN-RELATED"/>
    <property type="match status" value="1"/>
</dbReference>
<dbReference type="PANTHER" id="PTHR45969:SF69">
    <property type="entry name" value="FINGER DOMAIN PROTEIN, PUTATIVE (AFU_ORTHOLOGUE AFUA_3G12190)-RELATED"/>
    <property type="match status" value="1"/>
</dbReference>
<feature type="compositionally biased region" description="Basic and acidic residues" evidence="5">
    <location>
        <begin position="326"/>
        <end position="336"/>
    </location>
</feature>
<accession>A0A2N5UB07</accession>
<evidence type="ECO:0000313" key="9">
    <source>
        <dbReference type="EMBL" id="PLW34913.1"/>
    </source>
</evidence>
<dbReference type="AlphaFoldDB" id="A0A2N5UB07"/>
<dbReference type="EMBL" id="PGCI01000188">
    <property type="protein sequence ID" value="PLW34913.1"/>
    <property type="molecule type" value="Genomic_DNA"/>
</dbReference>
<feature type="compositionally biased region" description="Polar residues" evidence="5">
    <location>
        <begin position="89"/>
        <end position="107"/>
    </location>
</feature>
<evidence type="ECO:0000313" key="10">
    <source>
        <dbReference type="Proteomes" id="UP000235392"/>
    </source>
</evidence>
<gene>
    <name evidence="9" type="ORF">PCASD_14753</name>
</gene>
<evidence type="ECO:0000256" key="7">
    <source>
        <dbReference type="SAM" id="SignalP"/>
    </source>
</evidence>
<reference evidence="9 10" key="1">
    <citation type="submission" date="2017-11" db="EMBL/GenBank/DDBJ databases">
        <title>De novo assembly and phasing of dikaryotic genomes from two isolates of Puccinia coronata f. sp. avenae, the causal agent of oat crown rust.</title>
        <authorList>
            <person name="Miller M.E."/>
            <person name="Zhang Y."/>
            <person name="Omidvar V."/>
            <person name="Sperschneider J."/>
            <person name="Schwessinger B."/>
            <person name="Raley C."/>
            <person name="Palmer J.M."/>
            <person name="Garnica D."/>
            <person name="Upadhyaya N."/>
            <person name="Rathjen J."/>
            <person name="Taylor J.M."/>
            <person name="Park R.F."/>
            <person name="Dodds P.N."/>
            <person name="Hirsch C.D."/>
            <person name="Kianian S.F."/>
            <person name="Figueroa M."/>
        </authorList>
    </citation>
    <scope>NUCLEOTIDE SEQUENCE [LARGE SCALE GENOMIC DNA]</scope>
    <source>
        <strain evidence="9">12SD80</strain>
    </source>
</reference>